<dbReference type="InterPro" id="IPR009057">
    <property type="entry name" value="Homeodomain-like_sf"/>
</dbReference>
<evidence type="ECO:0000256" key="3">
    <source>
        <dbReference type="ARBA" id="ARBA00023163"/>
    </source>
</evidence>
<feature type="compositionally biased region" description="Basic and acidic residues" evidence="5">
    <location>
        <begin position="262"/>
        <end position="304"/>
    </location>
</feature>
<dbReference type="RefSeq" id="WP_258798035.1">
    <property type="nucleotide sequence ID" value="NZ_JANTHX010000005.1"/>
</dbReference>
<dbReference type="PROSITE" id="PS50977">
    <property type="entry name" value="HTH_TETR_2"/>
    <property type="match status" value="1"/>
</dbReference>
<keyword evidence="8" id="KW-1185">Reference proteome</keyword>
<dbReference type="PANTHER" id="PTHR30055:SF151">
    <property type="entry name" value="TRANSCRIPTIONAL REGULATORY PROTEIN"/>
    <property type="match status" value="1"/>
</dbReference>
<evidence type="ECO:0000256" key="1">
    <source>
        <dbReference type="ARBA" id="ARBA00023015"/>
    </source>
</evidence>
<dbReference type="InterPro" id="IPR036271">
    <property type="entry name" value="Tet_transcr_reg_TetR-rel_C_sf"/>
</dbReference>
<dbReference type="InterPro" id="IPR004111">
    <property type="entry name" value="Repressor_TetR_C"/>
</dbReference>
<keyword evidence="3" id="KW-0804">Transcription</keyword>
<dbReference type="Proteomes" id="UP001205337">
    <property type="component" value="Unassembled WGS sequence"/>
</dbReference>
<dbReference type="Gene3D" id="1.10.357.10">
    <property type="entry name" value="Tetracycline Repressor, domain 2"/>
    <property type="match status" value="1"/>
</dbReference>
<accession>A0ABT1ZEA6</accession>
<reference evidence="7 8" key="1">
    <citation type="submission" date="2022-08" db="EMBL/GenBank/DDBJ databases">
        <authorList>
            <person name="Li F."/>
        </authorList>
    </citation>
    <scope>NUCLEOTIDE SEQUENCE [LARGE SCALE GENOMIC DNA]</scope>
    <source>
        <strain evidence="7 8">10F1B-8-1</strain>
    </source>
</reference>
<dbReference type="InterPro" id="IPR001647">
    <property type="entry name" value="HTH_TetR"/>
</dbReference>
<gene>
    <name evidence="7" type="ORF">NUH29_05550</name>
</gene>
<dbReference type="Pfam" id="PF02909">
    <property type="entry name" value="TetR_C_1"/>
    <property type="match status" value="1"/>
</dbReference>
<dbReference type="Gene3D" id="1.10.10.60">
    <property type="entry name" value="Homeodomain-like"/>
    <property type="match status" value="1"/>
</dbReference>
<evidence type="ECO:0000256" key="2">
    <source>
        <dbReference type="ARBA" id="ARBA00023125"/>
    </source>
</evidence>
<dbReference type="EMBL" id="JANTHX010000005">
    <property type="protein sequence ID" value="MCS0499016.1"/>
    <property type="molecule type" value="Genomic_DNA"/>
</dbReference>
<comment type="caution">
    <text evidence="7">The sequence shown here is derived from an EMBL/GenBank/DDBJ whole genome shotgun (WGS) entry which is preliminary data.</text>
</comment>
<proteinExistence type="predicted"/>
<evidence type="ECO:0000313" key="8">
    <source>
        <dbReference type="Proteomes" id="UP001205337"/>
    </source>
</evidence>
<dbReference type="SUPFAM" id="SSF46689">
    <property type="entry name" value="Homeodomain-like"/>
    <property type="match status" value="1"/>
</dbReference>
<dbReference type="SUPFAM" id="SSF48498">
    <property type="entry name" value="Tetracyclin repressor-like, C-terminal domain"/>
    <property type="match status" value="1"/>
</dbReference>
<dbReference type="Pfam" id="PF00440">
    <property type="entry name" value="TetR_N"/>
    <property type="match status" value="1"/>
</dbReference>
<protein>
    <submittedName>
        <fullName evidence="7">TetR/AcrR family transcriptional regulator</fullName>
    </submittedName>
</protein>
<organism evidence="7 8">
    <name type="scientific">Protaetiibacter mangrovi</name>
    <dbReference type="NCBI Taxonomy" id="2970926"/>
    <lineage>
        <taxon>Bacteria</taxon>
        <taxon>Bacillati</taxon>
        <taxon>Actinomycetota</taxon>
        <taxon>Actinomycetes</taxon>
        <taxon>Micrococcales</taxon>
        <taxon>Microbacteriaceae</taxon>
        <taxon>Protaetiibacter</taxon>
    </lineage>
</organism>
<name>A0ABT1ZEA6_9MICO</name>
<dbReference type="PANTHER" id="PTHR30055">
    <property type="entry name" value="HTH-TYPE TRANSCRIPTIONAL REGULATOR RUTR"/>
    <property type="match status" value="1"/>
</dbReference>
<feature type="domain" description="HTH tetR-type" evidence="6">
    <location>
        <begin position="31"/>
        <end position="91"/>
    </location>
</feature>
<feature type="DNA-binding region" description="H-T-H motif" evidence="4">
    <location>
        <begin position="54"/>
        <end position="73"/>
    </location>
</feature>
<keyword evidence="2 4" id="KW-0238">DNA-binding</keyword>
<evidence type="ECO:0000256" key="5">
    <source>
        <dbReference type="SAM" id="MobiDB-lite"/>
    </source>
</evidence>
<evidence type="ECO:0000313" key="7">
    <source>
        <dbReference type="EMBL" id="MCS0499016.1"/>
    </source>
</evidence>
<feature type="region of interest" description="Disordered" evidence="5">
    <location>
        <begin position="247"/>
        <end position="304"/>
    </location>
</feature>
<evidence type="ECO:0000256" key="4">
    <source>
        <dbReference type="PROSITE-ProRule" id="PRU00335"/>
    </source>
</evidence>
<dbReference type="InterPro" id="IPR050109">
    <property type="entry name" value="HTH-type_TetR-like_transc_reg"/>
</dbReference>
<sequence>MSDMPTDPELPRAVALAWGVAANPQRGPKRELSIERIVDVAVELADAGGLPSVSMAAVASELGFTPMSLYRYVSAKDDLLVLMQERGIGLPPESVLEQEGVRARLREWARASAETYVEHPWLLDIPILGTPSTPNNLAWLDTALAALADAPVDDDAKLGVVLALIAQVRWQATIMRGYSTVVASGGDPDAFDAATERMLGELVTAEELPFVRRALDAGAFDPTPGGDPFAFGLDRLLDGVEAYLAAGTVPPEPPEVDPLEEQAARDPKVKEAVKARREAEKHLREARQRERQRLRDARERLRRG</sequence>
<keyword evidence="1" id="KW-0805">Transcription regulation</keyword>
<evidence type="ECO:0000259" key="6">
    <source>
        <dbReference type="PROSITE" id="PS50977"/>
    </source>
</evidence>